<dbReference type="GO" id="GO:0005886">
    <property type="term" value="C:plasma membrane"/>
    <property type="evidence" value="ECO:0007669"/>
    <property type="project" value="UniProtKB-SubCell"/>
</dbReference>
<dbReference type="Proteomes" id="UP000323567">
    <property type="component" value="Unassembled WGS sequence"/>
</dbReference>
<accession>A0A5B3GGR4</accession>
<name>A0A5B3GGR4_9BACT</name>
<dbReference type="GO" id="GO:0015031">
    <property type="term" value="P:protein transport"/>
    <property type="evidence" value="ECO:0007669"/>
    <property type="project" value="UniProtKB-KW"/>
</dbReference>
<comment type="subcellular location">
    <subcellularLocation>
        <location evidence="1">Cell membrane</location>
        <topology evidence="1">Single-pass membrane protein</topology>
    </subcellularLocation>
    <subcellularLocation>
        <location evidence="7">Cell membrane</location>
        <topology evidence="7">Single-pass type II membrane protein</topology>
    </subcellularLocation>
</comment>
<evidence type="ECO:0000313" key="9">
    <source>
        <dbReference type="EMBL" id="KAA2372754.1"/>
    </source>
</evidence>
<organism evidence="9 10">
    <name type="scientific">Alistipes shahii</name>
    <dbReference type="NCBI Taxonomy" id="328814"/>
    <lineage>
        <taxon>Bacteria</taxon>
        <taxon>Pseudomonadati</taxon>
        <taxon>Bacteroidota</taxon>
        <taxon>Bacteroidia</taxon>
        <taxon>Bacteroidales</taxon>
        <taxon>Rikenellaceae</taxon>
        <taxon>Alistipes</taxon>
    </lineage>
</organism>
<evidence type="ECO:0000256" key="2">
    <source>
        <dbReference type="ARBA" id="ARBA00005811"/>
    </source>
</evidence>
<evidence type="ECO:0000256" key="6">
    <source>
        <dbReference type="ARBA" id="ARBA00023136"/>
    </source>
</evidence>
<evidence type="ECO:0000256" key="5">
    <source>
        <dbReference type="ARBA" id="ARBA00022989"/>
    </source>
</evidence>
<dbReference type="GeneID" id="92757019"/>
<reference evidence="10 11" key="1">
    <citation type="journal article" date="2019" name="Nat. Med.">
        <title>A library of human gut bacterial isolates paired with longitudinal multiomics data enables mechanistic microbiome research.</title>
        <authorList>
            <person name="Poyet M."/>
            <person name="Groussin M."/>
            <person name="Gibbons S.M."/>
            <person name="Avila-Pacheco J."/>
            <person name="Jiang X."/>
            <person name="Kearney S.M."/>
            <person name="Perrotta A.R."/>
            <person name="Berdy B."/>
            <person name="Zhao S."/>
            <person name="Lieberman T.D."/>
            <person name="Swanson P.K."/>
            <person name="Smith M."/>
            <person name="Roesemann S."/>
            <person name="Alexander J.E."/>
            <person name="Rich S.A."/>
            <person name="Livny J."/>
            <person name="Vlamakis H."/>
            <person name="Clish C."/>
            <person name="Bullock K."/>
            <person name="Deik A."/>
            <person name="Scott J."/>
            <person name="Pierce K.A."/>
            <person name="Xavier R.J."/>
            <person name="Alm E.J."/>
        </authorList>
    </citation>
    <scope>NUCLEOTIDE SEQUENCE [LARGE SCALE GENOMIC DNA]</scope>
    <source>
        <strain evidence="9 10">BIOML-A1</strain>
        <strain evidence="8 11">BIOML-A2</strain>
    </source>
</reference>
<dbReference type="EMBL" id="VVXJ01000045">
    <property type="protein sequence ID" value="KAA2372754.1"/>
    <property type="molecule type" value="Genomic_DNA"/>
</dbReference>
<keyword evidence="6" id="KW-0472">Membrane</keyword>
<dbReference type="GO" id="GO:0022857">
    <property type="term" value="F:transmembrane transporter activity"/>
    <property type="evidence" value="ECO:0007669"/>
    <property type="project" value="InterPro"/>
</dbReference>
<dbReference type="InterPro" id="IPR003400">
    <property type="entry name" value="ExbD"/>
</dbReference>
<gene>
    <name evidence="9" type="ORF">F2Y07_13635</name>
    <name evidence="8" type="ORF">F2Y13_01280</name>
</gene>
<dbReference type="AlphaFoldDB" id="A0A5B3GGR4"/>
<evidence type="ECO:0000256" key="3">
    <source>
        <dbReference type="ARBA" id="ARBA00022475"/>
    </source>
</evidence>
<keyword evidence="4 7" id="KW-0812">Transmembrane</keyword>
<dbReference type="Proteomes" id="UP000322658">
    <property type="component" value="Unassembled WGS sequence"/>
</dbReference>
<protein>
    <submittedName>
        <fullName evidence="9">Biopolymer transporter ExbD</fullName>
    </submittedName>
</protein>
<evidence type="ECO:0000256" key="7">
    <source>
        <dbReference type="RuleBase" id="RU003879"/>
    </source>
</evidence>
<evidence type="ECO:0000313" key="11">
    <source>
        <dbReference type="Proteomes" id="UP000323567"/>
    </source>
</evidence>
<evidence type="ECO:0000256" key="4">
    <source>
        <dbReference type="ARBA" id="ARBA00022692"/>
    </source>
</evidence>
<keyword evidence="7" id="KW-0653">Protein transport</keyword>
<evidence type="ECO:0000256" key="1">
    <source>
        <dbReference type="ARBA" id="ARBA00004162"/>
    </source>
</evidence>
<proteinExistence type="inferred from homology"/>
<dbReference type="EMBL" id="VVXK01000001">
    <property type="protein sequence ID" value="KAA2372127.1"/>
    <property type="molecule type" value="Genomic_DNA"/>
</dbReference>
<dbReference type="Pfam" id="PF02472">
    <property type="entry name" value="ExbD"/>
    <property type="match status" value="1"/>
</dbReference>
<dbReference type="PANTHER" id="PTHR30558:SF3">
    <property type="entry name" value="BIOPOLYMER TRANSPORT PROTEIN EXBD-RELATED"/>
    <property type="match status" value="1"/>
</dbReference>
<evidence type="ECO:0000313" key="8">
    <source>
        <dbReference type="EMBL" id="KAA2372127.1"/>
    </source>
</evidence>
<keyword evidence="5" id="KW-1133">Transmembrane helix</keyword>
<keyword evidence="3" id="KW-1003">Cell membrane</keyword>
<keyword evidence="7" id="KW-0813">Transport</keyword>
<evidence type="ECO:0000313" key="10">
    <source>
        <dbReference type="Proteomes" id="UP000322658"/>
    </source>
</evidence>
<comment type="similarity">
    <text evidence="2 7">Belongs to the ExbD/TolR family.</text>
</comment>
<dbReference type="RefSeq" id="WP_022061607.1">
    <property type="nucleotide sequence ID" value="NZ_CATVWL010000001.1"/>
</dbReference>
<comment type="caution">
    <text evidence="9">The sequence shown here is derived from an EMBL/GenBank/DDBJ whole genome shotgun (WGS) entry which is preliminary data.</text>
</comment>
<dbReference type="PANTHER" id="PTHR30558">
    <property type="entry name" value="EXBD MEMBRANE COMPONENT OF PMF-DRIVEN MACROMOLECULE IMPORT SYSTEM"/>
    <property type="match status" value="1"/>
</dbReference>
<sequence>MATDKRKIQEINAGSMADIAFLLLIFFLVATTMNTDTGLVRMLPPMPPEDQPQDEIKVKERNLFLVFINGRGDIMAGAAGKQEAIDLRQLKDRTKEFILNPLDDENLPEKANKDIELPDGGKWVYPVSEGVVSLQTTRDTGYQSYIMVQNELTRAFNEVRDEVAQRKFGAKFADLPEELRNAVSKAVPLKISEAEPRNIKK</sequence>